<dbReference type="InterPro" id="IPR017853">
    <property type="entry name" value="GH"/>
</dbReference>
<protein>
    <recommendedName>
        <fullName evidence="4">Alpha-galactosidase</fullName>
        <ecNumber evidence="4">3.2.1.-</ecNumber>
    </recommendedName>
</protein>
<dbReference type="PRINTS" id="PR00740">
    <property type="entry name" value="GLHYDRLASE27"/>
</dbReference>
<evidence type="ECO:0000256" key="4">
    <source>
        <dbReference type="RuleBase" id="RU361168"/>
    </source>
</evidence>
<dbReference type="EMBL" id="CAUEEQ010023742">
    <property type="protein sequence ID" value="CAJ0945305.1"/>
    <property type="molecule type" value="Genomic_DNA"/>
</dbReference>
<accession>A0ABN9LT55</accession>
<dbReference type="EC" id="3.2.1.-" evidence="4"/>
<evidence type="ECO:0000256" key="1">
    <source>
        <dbReference type="ARBA" id="ARBA00009743"/>
    </source>
</evidence>
<evidence type="ECO:0000256" key="2">
    <source>
        <dbReference type="ARBA" id="ARBA00022801"/>
    </source>
</evidence>
<dbReference type="Pfam" id="PF16499">
    <property type="entry name" value="Melibiase_2"/>
    <property type="match status" value="1"/>
</dbReference>
<comment type="subunit">
    <text evidence="4">Homodimer.</text>
</comment>
<dbReference type="CDD" id="cd00303">
    <property type="entry name" value="retropepsin_like"/>
    <property type="match status" value="1"/>
</dbReference>
<name>A0ABN9LT55_9NEOB</name>
<keyword evidence="2 4" id="KW-0378">Hydrolase</keyword>
<dbReference type="Gene3D" id="3.20.20.70">
    <property type="entry name" value="Aldolase class I"/>
    <property type="match status" value="1"/>
</dbReference>
<comment type="caution">
    <text evidence="5">The sequence shown here is derived from an EMBL/GenBank/DDBJ whole genome shotgun (WGS) entry which is preliminary data.</text>
</comment>
<evidence type="ECO:0000313" key="5">
    <source>
        <dbReference type="EMBL" id="CAJ0945305.1"/>
    </source>
</evidence>
<reference evidence="5" key="1">
    <citation type="submission" date="2023-07" db="EMBL/GenBank/DDBJ databases">
        <authorList>
            <person name="Stuckert A."/>
        </authorList>
    </citation>
    <scope>NUCLEOTIDE SEQUENCE</scope>
</reference>
<keyword evidence="4" id="KW-1015">Disulfide bond</keyword>
<dbReference type="SUPFAM" id="SSF51445">
    <property type="entry name" value="(Trans)glycosidases"/>
    <property type="match status" value="1"/>
</dbReference>
<organism evidence="5 6">
    <name type="scientific">Ranitomeya imitator</name>
    <name type="common">mimic poison frog</name>
    <dbReference type="NCBI Taxonomy" id="111125"/>
    <lineage>
        <taxon>Eukaryota</taxon>
        <taxon>Metazoa</taxon>
        <taxon>Chordata</taxon>
        <taxon>Craniata</taxon>
        <taxon>Vertebrata</taxon>
        <taxon>Euteleostomi</taxon>
        <taxon>Amphibia</taxon>
        <taxon>Batrachia</taxon>
        <taxon>Anura</taxon>
        <taxon>Neobatrachia</taxon>
        <taxon>Hyloidea</taxon>
        <taxon>Dendrobatidae</taxon>
        <taxon>Dendrobatinae</taxon>
        <taxon>Ranitomeya</taxon>
    </lineage>
</organism>
<sequence>MGRIGTDFHDAYVASKITSVHERYSVLAYLDSGTAGNFISLEKFKKHQIPVRILKEPRLIFSVDGRPLQETVTKVTEDVELQVHARGLLLGIYQDVGKQTCAGYPGSQGFYELDAQTFADWGVDLLKFDGCNYGSLDQLEKTTTVRAEILYRSNVLDDGYRRMSIALNRTGRNIMYSCEWPFYARRLTKMYEGSFLWDKL</sequence>
<dbReference type="InterPro" id="IPR013785">
    <property type="entry name" value="Aldolase_TIM"/>
</dbReference>
<evidence type="ECO:0000256" key="3">
    <source>
        <dbReference type="ARBA" id="ARBA00023295"/>
    </source>
</evidence>
<gene>
    <name evidence="5" type="ORF">RIMI_LOCUS10808290</name>
</gene>
<dbReference type="PANTHER" id="PTHR11452">
    <property type="entry name" value="ALPHA-GALACTOSIDASE/ALPHA-N-ACETYLGALACTOSAMINIDASE"/>
    <property type="match status" value="1"/>
</dbReference>
<keyword evidence="3 4" id="KW-0326">Glycosidase</keyword>
<dbReference type="Proteomes" id="UP001176940">
    <property type="component" value="Unassembled WGS sequence"/>
</dbReference>
<dbReference type="PANTHER" id="PTHR11452:SF14">
    <property type="entry name" value="ALPHA-GALACTOSIDASE A"/>
    <property type="match status" value="1"/>
</dbReference>
<proteinExistence type="inferred from homology"/>
<comment type="similarity">
    <text evidence="1 4">Belongs to the glycosyl hydrolase 27 family.</text>
</comment>
<evidence type="ECO:0000313" key="6">
    <source>
        <dbReference type="Proteomes" id="UP001176940"/>
    </source>
</evidence>
<keyword evidence="6" id="KW-1185">Reference proteome</keyword>
<dbReference type="InterPro" id="IPR002241">
    <property type="entry name" value="Glyco_hydro_27"/>
</dbReference>